<evidence type="ECO:0000313" key="5">
    <source>
        <dbReference type="EMBL" id="MDQ0536675.1"/>
    </source>
</evidence>
<name>A0ABU0MT56_9PROT</name>
<reference evidence="5 6" key="1">
    <citation type="submission" date="2023-07" db="EMBL/GenBank/DDBJ databases">
        <title>Genomic Encyclopedia of Type Strains, Phase IV (KMG-IV): sequencing the most valuable type-strain genomes for metagenomic binning, comparative biology and taxonomic classification.</title>
        <authorList>
            <person name="Goeker M."/>
        </authorList>
    </citation>
    <scope>NUCLEOTIDE SEQUENCE [LARGE SCALE GENOMIC DNA]</scope>
    <source>
        <strain evidence="5 6">DSM 19922</strain>
    </source>
</reference>
<sequence length="425" mass="46280">MAIPYDPAQIAHQFRSILSTRGTAGWTEIGRILEDAQAFEASRAQRLTLTAGGLQHQVAALSPLNAAFPEQDVYRLGDPGLTPDIFHGMTYGSGRKSHADLALFYRAPLLTIRFVTFGGKDNGHDLFTTDGRLLVRDSSWLRLLSPSPLNPYLDPHHRFGVFALPGERAVVRGPCLFVGGQTNHYHFIVDHLPLIIMAGQIEALAGLPVVLHRFGPAQDALCRCFGIDPSRFILLDRHVPDPLFSATLEAPVLPAKLPLPLSLTILRRRLGLPRRAAPGHRRIFVGRRPGPEIAVRLANQEAVSATLATHGFETVVLDGLPITEQRRLFEEADIVVAAHGAGLANLVFAPSGTRIVEIMSDVCNSDAEDVFGCYRKVAAIIGQPYYRLVCPSSPAVPGQAPQDVPFTCDTRRLTALVHTALTCGF</sequence>
<keyword evidence="6" id="KW-1185">Reference proteome</keyword>
<evidence type="ECO:0000313" key="6">
    <source>
        <dbReference type="Proteomes" id="UP001244552"/>
    </source>
</evidence>
<proteinExistence type="predicted"/>
<keyword evidence="3" id="KW-0325">Glycoprotein</keyword>
<gene>
    <name evidence="5" type="ORF">QO018_005573</name>
</gene>
<dbReference type="EMBL" id="JAUSVU010000030">
    <property type="protein sequence ID" value="MDQ0536675.1"/>
    <property type="molecule type" value="Genomic_DNA"/>
</dbReference>
<comment type="caution">
    <text evidence="5">The sequence shown here is derived from an EMBL/GenBank/DDBJ whole genome shotgun (WGS) entry which is preliminary data.</text>
</comment>
<protein>
    <recommendedName>
        <fullName evidence="4">Glycosyltransferase 61 catalytic domain-containing protein</fullName>
    </recommendedName>
</protein>
<feature type="domain" description="Glycosyltransferase 61 catalytic" evidence="4">
    <location>
        <begin position="185"/>
        <end position="356"/>
    </location>
</feature>
<dbReference type="Proteomes" id="UP001244552">
    <property type="component" value="Unassembled WGS sequence"/>
</dbReference>
<evidence type="ECO:0000256" key="3">
    <source>
        <dbReference type="ARBA" id="ARBA00023180"/>
    </source>
</evidence>
<dbReference type="Pfam" id="PF04577">
    <property type="entry name" value="Glyco_transf_61"/>
    <property type="match status" value="1"/>
</dbReference>
<dbReference type="PANTHER" id="PTHR20961">
    <property type="entry name" value="GLYCOSYLTRANSFERASE"/>
    <property type="match status" value="1"/>
</dbReference>
<dbReference type="InterPro" id="IPR007657">
    <property type="entry name" value="Glycosyltransferase_61"/>
</dbReference>
<keyword evidence="1" id="KW-0328">Glycosyltransferase</keyword>
<evidence type="ECO:0000259" key="4">
    <source>
        <dbReference type="Pfam" id="PF04577"/>
    </source>
</evidence>
<evidence type="ECO:0000256" key="2">
    <source>
        <dbReference type="ARBA" id="ARBA00022679"/>
    </source>
</evidence>
<dbReference type="RefSeq" id="WP_209989719.1">
    <property type="nucleotide sequence ID" value="NZ_JAGINO010000030.1"/>
</dbReference>
<evidence type="ECO:0000256" key="1">
    <source>
        <dbReference type="ARBA" id="ARBA00022676"/>
    </source>
</evidence>
<dbReference type="InterPro" id="IPR049625">
    <property type="entry name" value="Glyco_transf_61_cat"/>
</dbReference>
<keyword evidence="2" id="KW-0808">Transferase</keyword>
<organism evidence="5 6">
    <name type="scientific">Azospirillum picis</name>
    <dbReference type="NCBI Taxonomy" id="488438"/>
    <lineage>
        <taxon>Bacteria</taxon>
        <taxon>Pseudomonadati</taxon>
        <taxon>Pseudomonadota</taxon>
        <taxon>Alphaproteobacteria</taxon>
        <taxon>Rhodospirillales</taxon>
        <taxon>Azospirillaceae</taxon>
        <taxon>Azospirillum</taxon>
    </lineage>
</organism>
<accession>A0ABU0MT56</accession>